<evidence type="ECO:0000313" key="4">
    <source>
        <dbReference type="Proteomes" id="UP000641646"/>
    </source>
</evidence>
<keyword evidence="4" id="KW-1185">Reference proteome</keyword>
<protein>
    <submittedName>
        <fullName evidence="3">DUF928 domain-containing protein</fullName>
    </submittedName>
</protein>
<name>A0A926ZIW8_9CYAN</name>
<dbReference type="Proteomes" id="UP000641646">
    <property type="component" value="Unassembled WGS sequence"/>
</dbReference>
<gene>
    <name evidence="3" type="ORF">H6G03_21980</name>
</gene>
<dbReference type="Pfam" id="PF06051">
    <property type="entry name" value="DUF928"/>
    <property type="match status" value="2"/>
</dbReference>
<proteinExistence type="predicted"/>
<dbReference type="AlphaFoldDB" id="A0A926ZIW8"/>
<feature type="compositionally biased region" description="Low complexity" evidence="1">
    <location>
        <begin position="39"/>
        <end position="50"/>
    </location>
</feature>
<dbReference type="InterPro" id="IPR010328">
    <property type="entry name" value="DUF928"/>
</dbReference>
<organism evidence="3 4">
    <name type="scientific">Aerosakkonema funiforme FACHB-1375</name>
    <dbReference type="NCBI Taxonomy" id="2949571"/>
    <lineage>
        <taxon>Bacteria</taxon>
        <taxon>Bacillati</taxon>
        <taxon>Cyanobacteriota</taxon>
        <taxon>Cyanophyceae</taxon>
        <taxon>Oscillatoriophycideae</taxon>
        <taxon>Aerosakkonematales</taxon>
        <taxon>Aerosakkonemataceae</taxon>
        <taxon>Aerosakkonema</taxon>
    </lineage>
</organism>
<accession>A0A926ZIW8</accession>
<evidence type="ECO:0000256" key="1">
    <source>
        <dbReference type="SAM" id="MobiDB-lite"/>
    </source>
</evidence>
<dbReference type="EMBL" id="JACJPW010000062">
    <property type="protein sequence ID" value="MBD2183697.1"/>
    <property type="molecule type" value="Genomic_DNA"/>
</dbReference>
<comment type="caution">
    <text evidence="3">The sequence shown here is derived from an EMBL/GenBank/DDBJ whole genome shotgun (WGS) entry which is preliminary data.</text>
</comment>
<evidence type="ECO:0000256" key="2">
    <source>
        <dbReference type="SAM" id="SignalP"/>
    </source>
</evidence>
<feature type="region of interest" description="Disordered" evidence="1">
    <location>
        <begin position="35"/>
        <end position="63"/>
    </location>
</feature>
<reference evidence="3" key="1">
    <citation type="journal article" date="2015" name="ISME J.">
        <title>Draft Genome Sequence of Streptomyces incarnatus NRRL8089, which Produces the Nucleoside Antibiotic Sinefungin.</title>
        <authorList>
            <person name="Oshima K."/>
            <person name="Hattori M."/>
            <person name="Shimizu H."/>
            <person name="Fukuda K."/>
            <person name="Nemoto M."/>
            <person name="Inagaki K."/>
            <person name="Tamura T."/>
        </authorList>
    </citation>
    <scope>NUCLEOTIDE SEQUENCE</scope>
    <source>
        <strain evidence="3">FACHB-1375</strain>
    </source>
</reference>
<evidence type="ECO:0000313" key="3">
    <source>
        <dbReference type="EMBL" id="MBD2183697.1"/>
    </source>
</evidence>
<sequence>MKMFIQGIKLAFTITLATVISADFAIANLIASTPPPAPQTGTSGSPQSGGATRPGESKCPNANTRPIAFIPKVLKTTLASPTFWFYIPYSPNDVDSFSFVILDEQDRYVISPKSIKLSGTPGFISLRFPSQTFEIDKNYRWYLSINCDSQNEEDRISLHGTVQRIASTSTENVNWYRPLVELAERRRTNSSDPELKAEWDKLMESLNFSNISAQPIVPCCSLD</sequence>
<keyword evidence="2" id="KW-0732">Signal</keyword>
<feature type="signal peptide" evidence="2">
    <location>
        <begin position="1"/>
        <end position="25"/>
    </location>
</feature>
<feature type="chain" id="PRO_5036865251" evidence="2">
    <location>
        <begin position="26"/>
        <end position="223"/>
    </location>
</feature>
<reference evidence="3" key="2">
    <citation type="submission" date="2020-08" db="EMBL/GenBank/DDBJ databases">
        <authorList>
            <person name="Chen M."/>
            <person name="Teng W."/>
            <person name="Zhao L."/>
            <person name="Hu C."/>
            <person name="Zhou Y."/>
            <person name="Han B."/>
            <person name="Song L."/>
            <person name="Shu W."/>
        </authorList>
    </citation>
    <scope>NUCLEOTIDE SEQUENCE</scope>
    <source>
        <strain evidence="3">FACHB-1375</strain>
    </source>
</reference>